<dbReference type="Pfam" id="PF10343">
    <property type="entry name" value="Q_salvage"/>
    <property type="match status" value="1"/>
</dbReference>
<evidence type="ECO:0000313" key="7">
    <source>
        <dbReference type="EMBL" id="KAF5838437.1"/>
    </source>
</evidence>
<gene>
    <name evidence="7" type="ORF">DUNSADRAFT_2905</name>
</gene>
<evidence type="ECO:0000256" key="5">
    <source>
        <dbReference type="ARBA" id="ARBA00048204"/>
    </source>
</evidence>
<name>A0ABQ7GV74_DUNSA</name>
<reference evidence="7" key="1">
    <citation type="submission" date="2017-08" db="EMBL/GenBank/DDBJ databases">
        <authorList>
            <person name="Polle J.E."/>
            <person name="Barry K."/>
            <person name="Cushman J."/>
            <person name="Schmutz J."/>
            <person name="Tran D."/>
            <person name="Hathwaick L.T."/>
            <person name="Yim W.C."/>
            <person name="Jenkins J."/>
            <person name="Mckie-Krisberg Z.M."/>
            <person name="Prochnik S."/>
            <person name="Lindquist E."/>
            <person name="Dockter R.B."/>
            <person name="Adam C."/>
            <person name="Molina H."/>
            <person name="Bunkerborg J."/>
            <person name="Jin E."/>
            <person name="Buchheim M."/>
            <person name="Magnuson J."/>
        </authorList>
    </citation>
    <scope>NUCLEOTIDE SEQUENCE</scope>
    <source>
        <strain evidence="7">CCAP 19/18</strain>
    </source>
</reference>
<dbReference type="PANTHER" id="PTHR21314:SF0">
    <property type="entry name" value="QUEUOSINE 5'-PHOSPHATE N-GLYCOSYLASE_HYDROLASE"/>
    <property type="match status" value="1"/>
</dbReference>
<evidence type="ECO:0000256" key="1">
    <source>
        <dbReference type="ARBA" id="ARBA00022801"/>
    </source>
</evidence>
<protein>
    <recommendedName>
        <fullName evidence="3 6">Queuosine 5'-phosphate N-glycosylase/hydrolase</fullName>
        <ecNumber evidence="6">3.2.2.-</ecNumber>
    </recommendedName>
    <alternativeName>
        <fullName evidence="4 6">Queuosine-nucleotide N-glycosylase/hydrolase</fullName>
    </alternativeName>
</protein>
<dbReference type="InterPro" id="IPR019438">
    <property type="entry name" value="Q_salvage"/>
</dbReference>
<organism evidence="7 8">
    <name type="scientific">Dunaliella salina</name>
    <name type="common">Green alga</name>
    <name type="synonym">Protococcus salinus</name>
    <dbReference type="NCBI Taxonomy" id="3046"/>
    <lineage>
        <taxon>Eukaryota</taxon>
        <taxon>Viridiplantae</taxon>
        <taxon>Chlorophyta</taxon>
        <taxon>core chlorophytes</taxon>
        <taxon>Chlorophyceae</taxon>
        <taxon>CS clade</taxon>
        <taxon>Chlamydomonadales</taxon>
        <taxon>Dunaliellaceae</taxon>
        <taxon>Dunaliella</taxon>
    </lineage>
</organism>
<evidence type="ECO:0000256" key="6">
    <source>
        <dbReference type="RuleBase" id="RU365002"/>
    </source>
</evidence>
<sequence length="324" mass="35502">MGSVVRESARYVCSQSRHVKIVGEGISRVVAGLTEEELRKLSSPASFDADLHFVDTSSKAAEALTVQYLLVVDALNFCFWPDPELEYAQLSLGIKRALQQDPGVLHASRLAVAQGADVRALLGWKRDLPQQEERARLLREVGQGLLRHFDGAAANLVAAAGGSAMSLVELLAAHFPGFRDHAIYKGRQVFFYKRAQIFVGDVYGALQGEGLGAFHDIHELTMFADYRVPVVLRVMGILRFSAELDSKIGAGQELPPGGEEELEIRAATISAVEDLKEALSNSGRCQAAGAAVPITIQLDWFLWEVGEREREAHPPAHHTLTIYY</sequence>
<evidence type="ECO:0000256" key="4">
    <source>
        <dbReference type="ARBA" id="ARBA00035393"/>
    </source>
</evidence>
<comment type="caution">
    <text evidence="7">The sequence shown here is derived from an EMBL/GenBank/DDBJ whole genome shotgun (WGS) entry which is preliminary data.</text>
</comment>
<comment type="function">
    <text evidence="6">Catalyzes the hydrolysis of queuosine 5'-phosphate, releasing the nucleobase queuine (q). Is required for salvage of queuine from exogenous queuosine (Q) that is imported and then converted to queuosine 5'-phosphate intracellularly.</text>
</comment>
<accession>A0ABQ7GV74</accession>
<evidence type="ECO:0000313" key="8">
    <source>
        <dbReference type="Proteomes" id="UP000815325"/>
    </source>
</evidence>
<evidence type="ECO:0000256" key="3">
    <source>
        <dbReference type="ARBA" id="ARBA00035306"/>
    </source>
</evidence>
<keyword evidence="1 6" id="KW-0378">Hydrolase</keyword>
<comment type="catalytic activity">
    <reaction evidence="5 6">
        <text>queuosine 5'-phosphate + H2O = queuine + D-ribose 5-phosphate</text>
        <dbReference type="Rhea" id="RHEA:75387"/>
        <dbReference type="ChEBI" id="CHEBI:15377"/>
        <dbReference type="ChEBI" id="CHEBI:17433"/>
        <dbReference type="ChEBI" id="CHEBI:78346"/>
        <dbReference type="ChEBI" id="CHEBI:194371"/>
    </reaction>
    <physiologicalReaction direction="left-to-right" evidence="5 6">
        <dbReference type="Rhea" id="RHEA:75388"/>
    </physiologicalReaction>
</comment>
<comment type="similarity">
    <text evidence="2 6">Belongs to the QNG1 protein family.</text>
</comment>
<proteinExistence type="inferred from homology"/>
<dbReference type="Proteomes" id="UP000815325">
    <property type="component" value="Unassembled WGS sequence"/>
</dbReference>
<dbReference type="EC" id="3.2.2.-" evidence="6"/>
<evidence type="ECO:0000256" key="2">
    <source>
        <dbReference type="ARBA" id="ARBA00035119"/>
    </source>
</evidence>
<dbReference type="PANTHER" id="PTHR21314">
    <property type="entry name" value="QUEUOSINE 5'-PHOSPHATE N-GLYCOSYLASE_HYDROLASE-RELATED"/>
    <property type="match status" value="1"/>
</dbReference>
<dbReference type="EMBL" id="MU069579">
    <property type="protein sequence ID" value="KAF5838437.1"/>
    <property type="molecule type" value="Genomic_DNA"/>
</dbReference>
<keyword evidence="8" id="KW-1185">Reference proteome</keyword>